<dbReference type="PANTHER" id="PTHR45436">
    <property type="entry name" value="SENSOR HISTIDINE KINASE YKOH"/>
    <property type="match status" value="1"/>
</dbReference>
<keyword evidence="10 12" id="KW-0472">Membrane</keyword>
<feature type="transmembrane region" description="Helical" evidence="12">
    <location>
        <begin position="194"/>
        <end position="212"/>
    </location>
</feature>
<evidence type="ECO:0000256" key="9">
    <source>
        <dbReference type="ARBA" id="ARBA00023012"/>
    </source>
</evidence>
<evidence type="ECO:0000256" key="2">
    <source>
        <dbReference type="ARBA" id="ARBA00004370"/>
    </source>
</evidence>
<feature type="transmembrane region" description="Helical" evidence="12">
    <location>
        <begin position="22"/>
        <end position="44"/>
    </location>
</feature>
<dbReference type="Proteomes" id="UP000306719">
    <property type="component" value="Unassembled WGS sequence"/>
</dbReference>
<dbReference type="GO" id="GO:0005886">
    <property type="term" value="C:plasma membrane"/>
    <property type="evidence" value="ECO:0007669"/>
    <property type="project" value="UniProtKB-ARBA"/>
</dbReference>
<evidence type="ECO:0000256" key="3">
    <source>
        <dbReference type="ARBA" id="ARBA00012438"/>
    </source>
</evidence>
<dbReference type="InterPro" id="IPR050428">
    <property type="entry name" value="TCS_sensor_his_kinase"/>
</dbReference>
<dbReference type="AlphaFoldDB" id="A0A5S3X0B2"/>
<feature type="region of interest" description="Disordered" evidence="11">
    <location>
        <begin position="97"/>
        <end position="120"/>
    </location>
</feature>
<dbReference type="Gene3D" id="1.10.287.130">
    <property type="match status" value="1"/>
</dbReference>
<dbReference type="EC" id="2.7.13.3" evidence="3"/>
<dbReference type="Pfam" id="PF00512">
    <property type="entry name" value="HisKA"/>
    <property type="match status" value="1"/>
</dbReference>
<feature type="domain" description="HAMP" evidence="14">
    <location>
        <begin position="214"/>
        <end position="266"/>
    </location>
</feature>
<dbReference type="SUPFAM" id="SSF47384">
    <property type="entry name" value="Homodimeric domain of signal transducing histidine kinase"/>
    <property type="match status" value="1"/>
</dbReference>
<evidence type="ECO:0000256" key="7">
    <source>
        <dbReference type="ARBA" id="ARBA00022777"/>
    </source>
</evidence>
<evidence type="ECO:0000256" key="6">
    <source>
        <dbReference type="ARBA" id="ARBA00022692"/>
    </source>
</evidence>
<dbReference type="InterPro" id="IPR036097">
    <property type="entry name" value="HisK_dim/P_sf"/>
</dbReference>
<keyword evidence="4" id="KW-0597">Phosphoprotein</keyword>
<dbReference type="InterPro" id="IPR003660">
    <property type="entry name" value="HAMP_dom"/>
</dbReference>
<dbReference type="CDD" id="cd06225">
    <property type="entry name" value="HAMP"/>
    <property type="match status" value="1"/>
</dbReference>
<dbReference type="CDD" id="cd00082">
    <property type="entry name" value="HisKA"/>
    <property type="match status" value="1"/>
</dbReference>
<dbReference type="Gene3D" id="3.30.565.10">
    <property type="entry name" value="Histidine kinase-like ATPase, C-terminal domain"/>
    <property type="match status" value="1"/>
</dbReference>
<dbReference type="InterPro" id="IPR003594">
    <property type="entry name" value="HATPase_dom"/>
</dbReference>
<keyword evidence="6 12" id="KW-0812">Transmembrane</keyword>
<comment type="subcellular location">
    <subcellularLocation>
        <location evidence="2">Membrane</location>
    </subcellularLocation>
</comment>
<dbReference type="PANTHER" id="PTHR45436:SF5">
    <property type="entry name" value="SENSOR HISTIDINE KINASE TRCS"/>
    <property type="match status" value="1"/>
</dbReference>
<dbReference type="InterPro" id="IPR004358">
    <property type="entry name" value="Sig_transdc_His_kin-like_C"/>
</dbReference>
<comment type="catalytic activity">
    <reaction evidence="1">
        <text>ATP + protein L-histidine = ADP + protein N-phospho-L-histidine.</text>
        <dbReference type="EC" id="2.7.13.3"/>
    </reaction>
</comment>
<evidence type="ECO:0000256" key="1">
    <source>
        <dbReference type="ARBA" id="ARBA00000085"/>
    </source>
</evidence>
<keyword evidence="7 15" id="KW-0418">Kinase</keyword>
<evidence type="ECO:0000256" key="8">
    <source>
        <dbReference type="ARBA" id="ARBA00022989"/>
    </source>
</evidence>
<evidence type="ECO:0000313" key="16">
    <source>
        <dbReference type="Proteomes" id="UP000306719"/>
    </source>
</evidence>
<evidence type="ECO:0000256" key="5">
    <source>
        <dbReference type="ARBA" id="ARBA00022679"/>
    </source>
</evidence>
<dbReference type="Gene3D" id="6.10.340.10">
    <property type="match status" value="1"/>
</dbReference>
<sequence>MGSATGTLSFSWQRAQESHLNLFAKLFLAIVLTNTAIIAIQLGLTAGSLTNDFATLVQHSEQSHVEQTRARLLAFYQREGSWQKLRHNRLLWQQLMQPQPGQHSRPVRRDSAFNSQQHSERRYFDTGKRISLYDSNKQRIEGKPRLQSNRYQQALELDGELIGWLGWDPARVRDPGETRQTSNDAFISQQLTNYLWIALSALLLALLMAWVISKLLSKPIGRLMQCTDKLMQGDYSSRVGHSGRDELGVLAGRVDQLAQILEDNAKNRRQWMSDTSHELRTPLTVLKTQLTAIEDGVFTMDASKTALLLSEVDNLSRLVDDLYQLTSADVGNYRYTMTEVDPLPLLMQLIQGFESKFSERSIALDLTSLTHAQTLTPRCIVADSARLHQLFSNLIENARRYTDEGGQLRVVIAHETRRMIIRIEDSAPGVSEDEKARLFERFYRVEPSRSRSYGGSGLGLSLCKTIVEAHQGTITLTDSSLGGLCVTVCLPYRQQENAK</sequence>
<evidence type="ECO:0000259" key="14">
    <source>
        <dbReference type="PROSITE" id="PS50885"/>
    </source>
</evidence>
<evidence type="ECO:0000313" key="15">
    <source>
        <dbReference type="EMBL" id="TMP37334.1"/>
    </source>
</evidence>
<evidence type="ECO:0000256" key="11">
    <source>
        <dbReference type="SAM" id="MobiDB-lite"/>
    </source>
</evidence>
<comment type="caution">
    <text evidence="15">The sequence shown here is derived from an EMBL/GenBank/DDBJ whole genome shotgun (WGS) entry which is preliminary data.</text>
</comment>
<organism evidence="15 16">
    <name type="scientific">Pseudoalteromonas rubra</name>
    <dbReference type="NCBI Taxonomy" id="43658"/>
    <lineage>
        <taxon>Bacteria</taxon>
        <taxon>Pseudomonadati</taxon>
        <taxon>Pseudomonadota</taxon>
        <taxon>Gammaproteobacteria</taxon>
        <taxon>Alteromonadales</taxon>
        <taxon>Pseudoalteromonadaceae</taxon>
        <taxon>Pseudoalteromonas</taxon>
    </lineage>
</organism>
<dbReference type="SUPFAM" id="SSF55874">
    <property type="entry name" value="ATPase domain of HSP90 chaperone/DNA topoisomerase II/histidine kinase"/>
    <property type="match status" value="1"/>
</dbReference>
<dbReference type="Pfam" id="PF00672">
    <property type="entry name" value="HAMP"/>
    <property type="match status" value="1"/>
</dbReference>
<dbReference type="SMART" id="SM00304">
    <property type="entry name" value="HAMP"/>
    <property type="match status" value="1"/>
</dbReference>
<evidence type="ECO:0000256" key="10">
    <source>
        <dbReference type="ARBA" id="ARBA00023136"/>
    </source>
</evidence>
<dbReference type="InterPro" id="IPR005467">
    <property type="entry name" value="His_kinase_dom"/>
</dbReference>
<evidence type="ECO:0000256" key="4">
    <source>
        <dbReference type="ARBA" id="ARBA00022553"/>
    </source>
</evidence>
<dbReference type="InterPro" id="IPR036890">
    <property type="entry name" value="HATPase_C_sf"/>
</dbReference>
<dbReference type="Pfam" id="PF02518">
    <property type="entry name" value="HATPase_c"/>
    <property type="match status" value="1"/>
</dbReference>
<dbReference type="PRINTS" id="PR00344">
    <property type="entry name" value="BCTRLSENSOR"/>
</dbReference>
<dbReference type="PROSITE" id="PS50885">
    <property type="entry name" value="HAMP"/>
    <property type="match status" value="1"/>
</dbReference>
<dbReference type="FunFam" id="3.30.565.10:FF:000006">
    <property type="entry name" value="Sensor histidine kinase WalK"/>
    <property type="match status" value="1"/>
</dbReference>
<keyword evidence="9" id="KW-0902">Two-component regulatory system</keyword>
<protein>
    <recommendedName>
        <fullName evidence="3">histidine kinase</fullName>
        <ecNumber evidence="3">2.7.13.3</ecNumber>
    </recommendedName>
</protein>
<reference evidence="16" key="2">
    <citation type="submission" date="2019-06" db="EMBL/GenBank/DDBJ databases">
        <title>Co-occurence of chitin degradation, pigmentation and bioactivity in marine Pseudoalteromonas.</title>
        <authorList>
            <person name="Sonnenschein E.C."/>
            <person name="Bech P.K."/>
        </authorList>
    </citation>
    <scope>NUCLEOTIDE SEQUENCE [LARGE SCALE GENOMIC DNA]</scope>
    <source>
        <strain evidence="16">S2599</strain>
    </source>
</reference>
<evidence type="ECO:0000256" key="12">
    <source>
        <dbReference type="SAM" id="Phobius"/>
    </source>
</evidence>
<name>A0A5S3X0B2_9GAMM</name>
<keyword evidence="5" id="KW-0808">Transferase</keyword>
<dbReference type="SMART" id="SM00387">
    <property type="entry name" value="HATPase_c"/>
    <property type="match status" value="1"/>
</dbReference>
<dbReference type="SUPFAM" id="SSF158472">
    <property type="entry name" value="HAMP domain-like"/>
    <property type="match status" value="1"/>
</dbReference>
<dbReference type="OrthoDB" id="9804645at2"/>
<dbReference type="EMBL" id="PNCJ01000015">
    <property type="protein sequence ID" value="TMP37334.1"/>
    <property type="molecule type" value="Genomic_DNA"/>
</dbReference>
<reference evidence="15 16" key="1">
    <citation type="submission" date="2018-01" db="EMBL/GenBank/DDBJ databases">
        <authorList>
            <person name="Paulsen S."/>
            <person name="Gram L.K."/>
        </authorList>
    </citation>
    <scope>NUCLEOTIDE SEQUENCE [LARGE SCALE GENOMIC DNA]</scope>
    <source>
        <strain evidence="15 16">S2599</strain>
    </source>
</reference>
<accession>A0A5S3X0B2</accession>
<dbReference type="InterPro" id="IPR003661">
    <property type="entry name" value="HisK_dim/P_dom"/>
</dbReference>
<gene>
    <name evidence="15" type="ORF">CWB98_11440</name>
</gene>
<keyword evidence="8 12" id="KW-1133">Transmembrane helix</keyword>
<dbReference type="PROSITE" id="PS50109">
    <property type="entry name" value="HIS_KIN"/>
    <property type="match status" value="1"/>
</dbReference>
<dbReference type="SMART" id="SM00388">
    <property type="entry name" value="HisKA"/>
    <property type="match status" value="1"/>
</dbReference>
<feature type="domain" description="Histidine kinase" evidence="13">
    <location>
        <begin position="274"/>
        <end position="494"/>
    </location>
</feature>
<dbReference type="GO" id="GO:0000155">
    <property type="term" value="F:phosphorelay sensor kinase activity"/>
    <property type="evidence" value="ECO:0007669"/>
    <property type="project" value="InterPro"/>
</dbReference>
<evidence type="ECO:0000259" key="13">
    <source>
        <dbReference type="PROSITE" id="PS50109"/>
    </source>
</evidence>
<proteinExistence type="predicted"/>